<dbReference type="SUPFAM" id="SSF159238">
    <property type="entry name" value="SO1590-like"/>
    <property type="match status" value="1"/>
</dbReference>
<dbReference type="Gene3D" id="2.40.350.10">
    <property type="entry name" value="SO1590-like"/>
    <property type="match status" value="1"/>
</dbReference>
<dbReference type="InterPro" id="IPR021607">
    <property type="entry name" value="DUF3224"/>
</dbReference>
<organism evidence="1 2">
    <name type="scientific">Streptoalloteichus tenebrarius (strain ATCC 17920 / DSM 40477 / JCM 4838 / CBS 697.72 / NBRC 16177 / NCIMB 11028 / NRRL B-12390 / A12253. 1 / ISP 5477)</name>
    <name type="common">Streptomyces tenebrarius</name>
    <dbReference type="NCBI Taxonomy" id="1933"/>
    <lineage>
        <taxon>Bacteria</taxon>
        <taxon>Bacillati</taxon>
        <taxon>Actinomycetota</taxon>
        <taxon>Actinomycetes</taxon>
        <taxon>Pseudonocardiales</taxon>
        <taxon>Pseudonocardiaceae</taxon>
        <taxon>Streptoalloteichus</taxon>
    </lineage>
</organism>
<comment type="caution">
    <text evidence="1">The sequence shown here is derived from an EMBL/GenBank/DDBJ whole genome shotgun (WGS) entry which is preliminary data.</text>
</comment>
<dbReference type="Proteomes" id="UP001205311">
    <property type="component" value="Unassembled WGS sequence"/>
</dbReference>
<dbReference type="EMBL" id="JAMTCP010000017">
    <property type="protein sequence ID" value="MCP2259533.1"/>
    <property type="molecule type" value="Genomic_DNA"/>
</dbReference>
<dbReference type="InterPro" id="IPR023159">
    <property type="entry name" value="SO1590-like_sf"/>
</dbReference>
<proteinExistence type="predicted"/>
<accession>A0ABT1HVH9</accession>
<gene>
    <name evidence="1" type="ORF">LX15_003238</name>
</gene>
<reference evidence="1 2" key="1">
    <citation type="submission" date="2022-06" db="EMBL/GenBank/DDBJ databases">
        <title>Genomic Encyclopedia of Archaeal and Bacterial Type Strains, Phase II (KMG-II): from individual species to whole genera.</title>
        <authorList>
            <person name="Goeker M."/>
        </authorList>
    </citation>
    <scope>NUCLEOTIDE SEQUENCE [LARGE SCALE GENOMIC DNA]</scope>
    <source>
        <strain evidence="1 2">DSM 40477</strain>
    </source>
</reference>
<protein>
    <recommendedName>
        <fullName evidence="3">DUF3224 domain-containing protein</fullName>
    </recommendedName>
</protein>
<sequence>MTSHARGTLTHESWEEHPVREWDGGGRIARAVVTWRCHGDIEGVWTQVTLTAHPDERSSSFCGLDHVEGRLGGRSGGFVLRAAGEWDGESVRGTWSVVPGSGTGELAGLRGEGTFTALDPTTMAYTLDYDLT</sequence>
<name>A0ABT1HVH9_STRSD</name>
<dbReference type="RefSeq" id="WP_253670420.1">
    <property type="nucleotide sequence ID" value="NZ_JAMTCP010000017.1"/>
</dbReference>
<evidence type="ECO:0000313" key="2">
    <source>
        <dbReference type="Proteomes" id="UP001205311"/>
    </source>
</evidence>
<evidence type="ECO:0000313" key="1">
    <source>
        <dbReference type="EMBL" id="MCP2259533.1"/>
    </source>
</evidence>
<keyword evidence="2" id="KW-1185">Reference proteome</keyword>
<evidence type="ECO:0008006" key="3">
    <source>
        <dbReference type="Google" id="ProtNLM"/>
    </source>
</evidence>
<dbReference type="Pfam" id="PF11528">
    <property type="entry name" value="DUF3224"/>
    <property type="match status" value="1"/>
</dbReference>